<protein>
    <submittedName>
        <fullName evidence="2">Putative zinc ribbon domain-containing protein</fullName>
    </submittedName>
</protein>
<accession>A0A1H4DRV8</accession>
<evidence type="ECO:0000259" key="1">
    <source>
        <dbReference type="Pfam" id="PF12674"/>
    </source>
</evidence>
<gene>
    <name evidence="2" type="ORF">SAMN05444145_1063</name>
</gene>
<dbReference type="Proteomes" id="UP000183253">
    <property type="component" value="Unassembled WGS sequence"/>
</dbReference>
<organism evidence="2 3">
    <name type="scientific">Alistipes timonensis JC136</name>
    <dbReference type="NCBI Taxonomy" id="1033731"/>
    <lineage>
        <taxon>Bacteria</taxon>
        <taxon>Pseudomonadati</taxon>
        <taxon>Bacteroidota</taxon>
        <taxon>Bacteroidia</taxon>
        <taxon>Bacteroidales</taxon>
        <taxon>Rikenellaceae</taxon>
        <taxon>Alistipes</taxon>
    </lineage>
</organism>
<dbReference type="EMBL" id="FNRI01000006">
    <property type="protein sequence ID" value="SEA75238.1"/>
    <property type="molecule type" value="Genomic_DNA"/>
</dbReference>
<name>A0A1H4DRV8_9BACT</name>
<feature type="domain" description="Putative zinc ribbon" evidence="1">
    <location>
        <begin position="8"/>
        <end position="92"/>
    </location>
</feature>
<proteinExistence type="predicted"/>
<dbReference type="STRING" id="1033731.SAMN05444145_1063"/>
<sequence length="93" mass="10975">MTPEEMIFCQSCGMPMTATEHFGTEADGTPNNDYCAYCYKEGVFTQECSMEEMIQHCAQFHEEFRHEDGRTYTREEAVAGMREFFPHLKRWKK</sequence>
<evidence type="ECO:0000313" key="2">
    <source>
        <dbReference type="EMBL" id="SEA75238.1"/>
    </source>
</evidence>
<dbReference type="Pfam" id="PF12674">
    <property type="entry name" value="Zn_ribbon_2"/>
    <property type="match status" value="1"/>
</dbReference>
<reference evidence="2 3" key="1">
    <citation type="submission" date="2016-10" db="EMBL/GenBank/DDBJ databases">
        <authorList>
            <person name="de Groot N.N."/>
        </authorList>
    </citation>
    <scope>NUCLEOTIDE SEQUENCE [LARGE SCALE GENOMIC DNA]</scope>
    <source>
        <strain evidence="2 3">DSM 25383</strain>
    </source>
</reference>
<dbReference type="RefSeq" id="WP_010266924.1">
    <property type="nucleotide sequence ID" value="NZ_CAEG01000021.1"/>
</dbReference>
<dbReference type="AlphaFoldDB" id="A0A1H4DRV8"/>
<dbReference type="InterPro" id="IPR025868">
    <property type="entry name" value="Zn_ribbon_dom_put"/>
</dbReference>
<dbReference type="OrthoDB" id="9801008at2"/>
<evidence type="ECO:0000313" key="3">
    <source>
        <dbReference type="Proteomes" id="UP000183253"/>
    </source>
</evidence>
<keyword evidence="3" id="KW-1185">Reference proteome</keyword>